<dbReference type="InterPro" id="IPR002501">
    <property type="entry name" value="PsdUridine_synth_N"/>
</dbReference>
<feature type="domain" description="Pseudouridine synthase II N-terminal" evidence="6">
    <location>
        <begin position="35"/>
        <end position="193"/>
    </location>
</feature>
<evidence type="ECO:0000259" key="6">
    <source>
        <dbReference type="Pfam" id="PF01509"/>
    </source>
</evidence>
<comment type="catalytic activity">
    <reaction evidence="1 5">
        <text>uridine(55) in tRNA = pseudouridine(55) in tRNA</text>
        <dbReference type="Rhea" id="RHEA:42532"/>
        <dbReference type="Rhea" id="RHEA-COMP:10101"/>
        <dbReference type="Rhea" id="RHEA-COMP:10102"/>
        <dbReference type="ChEBI" id="CHEBI:65314"/>
        <dbReference type="ChEBI" id="CHEBI:65315"/>
        <dbReference type="EC" id="5.4.99.25"/>
    </reaction>
</comment>
<dbReference type="NCBIfam" id="TIGR00431">
    <property type="entry name" value="TruB"/>
    <property type="match status" value="1"/>
</dbReference>
<comment type="function">
    <text evidence="5">Responsible for synthesis of pseudouridine from uracil-55 in the psi GC loop of transfer RNAs.</text>
</comment>
<evidence type="ECO:0000259" key="7">
    <source>
        <dbReference type="Pfam" id="PF16198"/>
    </source>
</evidence>
<protein>
    <recommendedName>
        <fullName evidence="5">tRNA pseudouridine synthase B</fullName>
        <ecNumber evidence="5">5.4.99.25</ecNumber>
    </recommendedName>
    <alternativeName>
        <fullName evidence="5">tRNA pseudouridine(55) synthase</fullName>
        <shortName evidence="5">Psi55 synthase</shortName>
    </alternativeName>
    <alternativeName>
        <fullName evidence="5">tRNA pseudouridylate synthase</fullName>
    </alternativeName>
    <alternativeName>
        <fullName evidence="5">tRNA-uridine isomerase</fullName>
    </alternativeName>
</protein>
<feature type="active site" description="Nucleophile" evidence="5">
    <location>
        <position position="50"/>
    </location>
</feature>
<evidence type="ECO:0000256" key="4">
    <source>
        <dbReference type="ARBA" id="ARBA00023235"/>
    </source>
</evidence>
<dbReference type="CDD" id="cd02573">
    <property type="entry name" value="PseudoU_synth_EcTruB"/>
    <property type="match status" value="1"/>
</dbReference>
<sequence length="315" mass="33367">MTPTDSKQKPQPPSGILIVDKPQGMTSHDVVSRVRRLAHTRKVGHAGTLDPMATGVLVIGIGKATRLLTYLSASTKTYDATMRLGIGTTSEDADGQVTECPGASDVTADQVADAARVVRERGWQVPSAVSAIKIGGKRAHALVREGEDVHIPPREVHISAIDLTGPLRPTAAEAGVPVVDCDIHVECSAGTYVRAIARDIAEQLGTAAHLTALRRLQAGAFTLHDAAPLDRLEALCAEGADVPIIPIGEAVSRLFDTLEISQEEAARFAHGNPPERSGAQLADMNVDQPIGVYCEGRCLGLVKVQNGALRTIRVW</sequence>
<reference evidence="8 9" key="1">
    <citation type="submission" date="2016-10" db="EMBL/GenBank/DDBJ databases">
        <authorList>
            <person name="Varghese N."/>
            <person name="Submissions S."/>
        </authorList>
    </citation>
    <scope>NUCLEOTIDE SEQUENCE [LARGE SCALE GENOMIC DNA]</scope>
    <source>
        <strain evidence="8 9">DSM 9169</strain>
    </source>
</reference>
<dbReference type="InterPro" id="IPR014780">
    <property type="entry name" value="tRNA_psdUridine_synth_TruB"/>
</dbReference>
<dbReference type="EC" id="5.4.99.25" evidence="5"/>
<proteinExistence type="inferred from homology"/>
<dbReference type="SUPFAM" id="SSF55120">
    <property type="entry name" value="Pseudouridine synthase"/>
    <property type="match status" value="1"/>
</dbReference>
<dbReference type="HAMAP" id="MF_01080">
    <property type="entry name" value="TruB_bact"/>
    <property type="match status" value="1"/>
</dbReference>
<name>A0ABY0V6K0_9ACTO</name>
<evidence type="ECO:0000256" key="2">
    <source>
        <dbReference type="ARBA" id="ARBA00005642"/>
    </source>
</evidence>
<dbReference type="Gene3D" id="3.30.2350.10">
    <property type="entry name" value="Pseudouridine synthase"/>
    <property type="match status" value="1"/>
</dbReference>
<keyword evidence="4 5" id="KW-0413">Isomerase</keyword>
<dbReference type="Pfam" id="PF01509">
    <property type="entry name" value="TruB_N"/>
    <property type="match status" value="1"/>
</dbReference>
<evidence type="ECO:0000256" key="1">
    <source>
        <dbReference type="ARBA" id="ARBA00000385"/>
    </source>
</evidence>
<evidence type="ECO:0000256" key="3">
    <source>
        <dbReference type="ARBA" id="ARBA00022694"/>
    </source>
</evidence>
<evidence type="ECO:0000256" key="5">
    <source>
        <dbReference type="HAMAP-Rule" id="MF_01080"/>
    </source>
</evidence>
<evidence type="ECO:0000313" key="8">
    <source>
        <dbReference type="EMBL" id="SDT90711.1"/>
    </source>
</evidence>
<dbReference type="PANTHER" id="PTHR13767">
    <property type="entry name" value="TRNA-PSEUDOURIDINE SYNTHASE"/>
    <property type="match status" value="1"/>
</dbReference>
<organism evidence="8 9">
    <name type="scientific">Schaalia radingae</name>
    <dbReference type="NCBI Taxonomy" id="131110"/>
    <lineage>
        <taxon>Bacteria</taxon>
        <taxon>Bacillati</taxon>
        <taxon>Actinomycetota</taxon>
        <taxon>Actinomycetes</taxon>
        <taxon>Actinomycetales</taxon>
        <taxon>Actinomycetaceae</taxon>
        <taxon>Schaalia</taxon>
    </lineage>
</organism>
<comment type="similarity">
    <text evidence="2 5">Belongs to the pseudouridine synthase TruB family. Type 1 subfamily.</text>
</comment>
<dbReference type="Pfam" id="PF16198">
    <property type="entry name" value="TruB_C_2"/>
    <property type="match status" value="1"/>
</dbReference>
<dbReference type="InterPro" id="IPR032819">
    <property type="entry name" value="TruB_C"/>
</dbReference>
<keyword evidence="9" id="KW-1185">Reference proteome</keyword>
<feature type="domain" description="tRNA pseudouridylate synthase B C-terminal" evidence="7">
    <location>
        <begin position="194"/>
        <end position="237"/>
    </location>
</feature>
<evidence type="ECO:0000313" key="9">
    <source>
        <dbReference type="Proteomes" id="UP000198976"/>
    </source>
</evidence>
<dbReference type="EMBL" id="LT629792">
    <property type="protein sequence ID" value="SDT90711.1"/>
    <property type="molecule type" value="Genomic_DNA"/>
</dbReference>
<dbReference type="PANTHER" id="PTHR13767:SF2">
    <property type="entry name" value="PSEUDOURIDYLATE SYNTHASE TRUB1"/>
    <property type="match status" value="1"/>
</dbReference>
<dbReference type="RefSeq" id="WP_070725946.1">
    <property type="nucleotide sequence ID" value="NZ_LT629792.1"/>
</dbReference>
<accession>A0ABY0V6K0</accession>
<dbReference type="Proteomes" id="UP000198976">
    <property type="component" value="Chromosome I"/>
</dbReference>
<dbReference type="InterPro" id="IPR020103">
    <property type="entry name" value="PsdUridine_synth_cat_dom_sf"/>
</dbReference>
<gene>
    <name evidence="5" type="primary">truB</name>
    <name evidence="8" type="ORF">SAMN04489714_0774</name>
</gene>
<keyword evidence="3 5" id="KW-0819">tRNA processing</keyword>